<feature type="zinc finger region" description="C3H1-type" evidence="2">
    <location>
        <begin position="190"/>
        <end position="220"/>
    </location>
</feature>
<feature type="repeat" description="TPR" evidence="1">
    <location>
        <begin position="39"/>
        <end position="72"/>
    </location>
</feature>
<feature type="domain" description="C3H1-type" evidence="4">
    <location>
        <begin position="227"/>
        <end position="255"/>
    </location>
</feature>
<keyword evidence="2" id="KW-0862">Zinc</keyword>
<keyword evidence="6" id="KW-1185">Reference proteome</keyword>
<evidence type="ECO:0000259" key="4">
    <source>
        <dbReference type="PROSITE" id="PS50103"/>
    </source>
</evidence>
<dbReference type="InterPro" id="IPR019734">
    <property type="entry name" value="TPR_rpt"/>
</dbReference>
<keyword evidence="1" id="KW-0802">TPR repeat</keyword>
<feature type="compositionally biased region" description="Basic and acidic residues" evidence="3">
    <location>
        <begin position="455"/>
        <end position="465"/>
    </location>
</feature>
<name>A0A4Y7QAK9_9AGAM</name>
<dbReference type="Gene3D" id="3.30.1370.210">
    <property type="match status" value="1"/>
</dbReference>
<dbReference type="PANTHER" id="PTHR46310:SF7">
    <property type="entry name" value="AMIDASE 1"/>
    <property type="match status" value="1"/>
</dbReference>
<feature type="compositionally biased region" description="Polar residues" evidence="3">
    <location>
        <begin position="314"/>
        <end position="328"/>
    </location>
</feature>
<dbReference type="VEuPathDB" id="FungiDB:BD410DRAFT_786567"/>
<dbReference type="AlphaFoldDB" id="A0A4Y7QAK9"/>
<dbReference type="SMART" id="SM00356">
    <property type="entry name" value="ZnF_C3H1"/>
    <property type="match status" value="2"/>
</dbReference>
<dbReference type="SMART" id="SM00028">
    <property type="entry name" value="TPR"/>
    <property type="match status" value="3"/>
</dbReference>
<feature type="zinc finger region" description="C3H1-type" evidence="2">
    <location>
        <begin position="227"/>
        <end position="255"/>
    </location>
</feature>
<protein>
    <recommendedName>
        <fullName evidence="4">C3H1-type domain-containing protein</fullName>
    </recommendedName>
</protein>
<proteinExistence type="predicted"/>
<dbReference type="InterPro" id="IPR011990">
    <property type="entry name" value="TPR-like_helical_dom_sf"/>
</dbReference>
<evidence type="ECO:0000256" key="1">
    <source>
        <dbReference type="PROSITE-ProRule" id="PRU00339"/>
    </source>
</evidence>
<dbReference type="PROSITE" id="PS50005">
    <property type="entry name" value="TPR"/>
    <property type="match status" value="1"/>
</dbReference>
<dbReference type="Proteomes" id="UP000294933">
    <property type="component" value="Unassembled WGS sequence"/>
</dbReference>
<organism evidence="5 6">
    <name type="scientific">Rickenella mellea</name>
    <dbReference type="NCBI Taxonomy" id="50990"/>
    <lineage>
        <taxon>Eukaryota</taxon>
        <taxon>Fungi</taxon>
        <taxon>Dikarya</taxon>
        <taxon>Basidiomycota</taxon>
        <taxon>Agaricomycotina</taxon>
        <taxon>Agaricomycetes</taxon>
        <taxon>Hymenochaetales</taxon>
        <taxon>Rickenellaceae</taxon>
        <taxon>Rickenella</taxon>
    </lineage>
</organism>
<dbReference type="PROSITE" id="PS50103">
    <property type="entry name" value="ZF_C3H1"/>
    <property type="match status" value="2"/>
</dbReference>
<dbReference type="SUPFAM" id="SSF48452">
    <property type="entry name" value="TPR-like"/>
    <property type="match status" value="1"/>
</dbReference>
<dbReference type="GO" id="GO:0008270">
    <property type="term" value="F:zinc ion binding"/>
    <property type="evidence" value="ECO:0007669"/>
    <property type="project" value="UniProtKB-KW"/>
</dbReference>
<keyword evidence="2" id="KW-0863">Zinc-finger</keyword>
<gene>
    <name evidence="5" type="ORF">BD410DRAFT_786567</name>
</gene>
<feature type="compositionally biased region" description="Polar residues" evidence="3">
    <location>
        <begin position="337"/>
        <end position="361"/>
    </location>
</feature>
<feature type="compositionally biased region" description="Polar residues" evidence="3">
    <location>
        <begin position="411"/>
        <end position="431"/>
    </location>
</feature>
<dbReference type="OrthoDB" id="245563at2759"/>
<dbReference type="PANTHER" id="PTHR46310">
    <property type="entry name" value="AMIDASE 1"/>
    <property type="match status" value="1"/>
</dbReference>
<dbReference type="STRING" id="50990.A0A4Y7QAK9"/>
<feature type="compositionally biased region" description="Basic residues" evidence="3">
    <location>
        <begin position="445"/>
        <end position="454"/>
    </location>
</feature>
<feature type="compositionally biased region" description="Polar residues" evidence="3">
    <location>
        <begin position="374"/>
        <end position="389"/>
    </location>
</feature>
<dbReference type="EMBL" id="ML170168">
    <property type="protein sequence ID" value="TDL23899.1"/>
    <property type="molecule type" value="Genomic_DNA"/>
</dbReference>
<keyword evidence="2" id="KW-0479">Metal-binding</keyword>
<sequence length="502" mass="55258">MALPRASNRTDDFSKHKETIIALRAEKRAAKAAEKKKQAEELKEMGDDYFRRKEYITAVQCYTHAVHLNGNQPTYMSNLAAALVRLERFEAAEAAAHTALLHDPKSLKARYLRGLARRGQTHFHAAILDFENVIAQDPTNADALAISRELYQDGKGNETGCDTEEEEFPPLDAEKWEIETESDTSDYQHDGNGVPCRYYNHGGCKNGSGPLGCMFKHSPDDNSMRDKLGRNVCLNFATGTCKYDYDKCRYSHDVRYLDDKRFITASQKVTVLEFVLRTKDTKKSLRGMGYRNANACGKIMNAPDKKQNPPVDENSASSAGQTTTNSNGKAIAGVTIAKTQSPRVDNNKASTSDQSTTNGNRKATADGSHKKLNTGVNINITSSSGQTAINGDRKPAASGTIANGSHKKQNTTRVYSNENSSSGQTTTNADTRGNARLGSGAGSGKGKRAGRARQRRDMEERMTEERMMNRGFTDDEMNELLCQGVKPWNDDASDVLHALNAY</sequence>
<reference evidence="5 6" key="1">
    <citation type="submission" date="2018-06" db="EMBL/GenBank/DDBJ databases">
        <title>A transcriptomic atlas of mushroom development highlights an independent origin of complex multicellularity.</title>
        <authorList>
            <consortium name="DOE Joint Genome Institute"/>
            <person name="Krizsan K."/>
            <person name="Almasi E."/>
            <person name="Merenyi Z."/>
            <person name="Sahu N."/>
            <person name="Viragh M."/>
            <person name="Koszo T."/>
            <person name="Mondo S."/>
            <person name="Kiss B."/>
            <person name="Balint B."/>
            <person name="Kues U."/>
            <person name="Barry K."/>
            <person name="Hegedus J.C."/>
            <person name="Henrissat B."/>
            <person name="Johnson J."/>
            <person name="Lipzen A."/>
            <person name="Ohm R."/>
            <person name="Nagy I."/>
            <person name="Pangilinan J."/>
            <person name="Yan J."/>
            <person name="Xiong Y."/>
            <person name="Grigoriev I.V."/>
            <person name="Hibbett D.S."/>
            <person name="Nagy L.G."/>
        </authorList>
    </citation>
    <scope>NUCLEOTIDE SEQUENCE [LARGE SCALE GENOMIC DNA]</scope>
    <source>
        <strain evidence="5 6">SZMC22713</strain>
    </source>
</reference>
<evidence type="ECO:0000313" key="6">
    <source>
        <dbReference type="Proteomes" id="UP000294933"/>
    </source>
</evidence>
<evidence type="ECO:0000313" key="5">
    <source>
        <dbReference type="EMBL" id="TDL23899.1"/>
    </source>
</evidence>
<dbReference type="Gene3D" id="1.25.40.10">
    <property type="entry name" value="Tetratricopeptide repeat domain"/>
    <property type="match status" value="1"/>
</dbReference>
<evidence type="ECO:0000256" key="2">
    <source>
        <dbReference type="PROSITE-ProRule" id="PRU00723"/>
    </source>
</evidence>
<accession>A0A4Y7QAK9</accession>
<feature type="domain" description="C3H1-type" evidence="4">
    <location>
        <begin position="190"/>
        <end position="220"/>
    </location>
</feature>
<dbReference type="InterPro" id="IPR000571">
    <property type="entry name" value="Znf_CCCH"/>
</dbReference>
<feature type="region of interest" description="Disordered" evidence="3">
    <location>
        <begin position="299"/>
        <end position="465"/>
    </location>
</feature>
<evidence type="ECO:0000256" key="3">
    <source>
        <dbReference type="SAM" id="MobiDB-lite"/>
    </source>
</evidence>